<comment type="subcellular location">
    <subcellularLocation>
        <location evidence="1">Endomembrane system</location>
        <topology evidence="1">Multi-pass membrane protein</topology>
    </subcellularLocation>
    <subcellularLocation>
        <location evidence="7">Endoplasmic reticulum membrane</location>
        <topology evidence="7">Multi-pass membrane protein</topology>
    </subcellularLocation>
</comment>
<dbReference type="Proteomes" id="UP000803884">
    <property type="component" value="Unassembled WGS sequence"/>
</dbReference>
<evidence type="ECO:0000313" key="9">
    <source>
        <dbReference type="Proteomes" id="UP000803884"/>
    </source>
</evidence>
<keyword evidence="5 7" id="KW-1133">Transmembrane helix</keyword>
<feature type="chain" id="PRO_5044044588" description="Post-GPI attachment to proteins factor 3" evidence="7">
    <location>
        <begin position="29"/>
        <end position="336"/>
    </location>
</feature>
<keyword evidence="3 7" id="KW-0812">Transmembrane</keyword>
<dbReference type="PANTHER" id="PTHR13148">
    <property type="entry name" value="PER1-RELATED"/>
    <property type="match status" value="1"/>
</dbReference>
<dbReference type="PANTHER" id="PTHR13148:SF0">
    <property type="entry name" value="POST-GPI ATTACHMENT TO PROTEINS FACTOR 3"/>
    <property type="match status" value="1"/>
</dbReference>
<feature type="transmembrane region" description="Helical" evidence="7">
    <location>
        <begin position="215"/>
        <end position="236"/>
    </location>
</feature>
<evidence type="ECO:0000313" key="8">
    <source>
        <dbReference type="EMBL" id="KAL1591133.1"/>
    </source>
</evidence>
<proteinExistence type="inferred from homology"/>
<keyword evidence="9" id="KW-1185">Reference proteome</keyword>
<dbReference type="RefSeq" id="XP_069234238.1">
    <property type="nucleotide sequence ID" value="XM_069368746.1"/>
</dbReference>
<evidence type="ECO:0000256" key="1">
    <source>
        <dbReference type="ARBA" id="ARBA00004127"/>
    </source>
</evidence>
<dbReference type="GO" id="GO:0016788">
    <property type="term" value="F:hydrolase activity, acting on ester bonds"/>
    <property type="evidence" value="ECO:0007669"/>
    <property type="project" value="TreeGrafter"/>
</dbReference>
<dbReference type="AlphaFoldDB" id="A0AB34L228"/>
<sequence>MPRQDLGQPRWLLPVLFLVLTLTALSEASLGDRQPEFKSCVADCISANCGEDGLSIPLQHRLLLWDCPSECDYSCQHIVTQSRLARDPPYLEPILQFHGKWPFYRFMGIQEPASVLFSLFNFLAHYWGVSRLKAEIPASYALRQYYLGFGYCGYASWIFSMIFHTRDFNTTEKLDYFAAGLSVMYGLFFAPIRIFRLDRHNALTGSSKSATLLRVWTLLCASLYLAHVSYLSFVHFDYTYNMAANVAVGIIQNILWTGFSIMRYRKVGSLWAAWPGLIVAWIILAMSLELFDFPPWWGMLDAHALWHLGTVGPTIWWYNFLLKDAKEDLQSARLKA</sequence>
<evidence type="ECO:0000256" key="6">
    <source>
        <dbReference type="ARBA" id="ARBA00023136"/>
    </source>
</evidence>
<feature type="transmembrane region" description="Helical" evidence="7">
    <location>
        <begin position="271"/>
        <end position="291"/>
    </location>
</feature>
<reference evidence="8 9" key="1">
    <citation type="journal article" date="2020" name="Microbiol. Resour. Announc.">
        <title>Draft Genome Sequence of a Cladosporium Species Isolated from the Mesophotic Ascidian Didemnum maculosum.</title>
        <authorList>
            <person name="Gioti A."/>
            <person name="Siaperas R."/>
            <person name="Nikolaivits E."/>
            <person name="Le Goff G."/>
            <person name="Ouazzani J."/>
            <person name="Kotoulas G."/>
            <person name="Topakas E."/>
        </authorList>
    </citation>
    <scope>NUCLEOTIDE SEQUENCE [LARGE SCALE GENOMIC DNA]</scope>
    <source>
        <strain evidence="8 9">TM138-S3</strain>
    </source>
</reference>
<feature type="transmembrane region" description="Helical" evidence="7">
    <location>
        <begin position="242"/>
        <end position="259"/>
    </location>
</feature>
<organism evidence="8 9">
    <name type="scientific">Cladosporium halotolerans</name>
    <dbReference type="NCBI Taxonomy" id="1052096"/>
    <lineage>
        <taxon>Eukaryota</taxon>
        <taxon>Fungi</taxon>
        <taxon>Dikarya</taxon>
        <taxon>Ascomycota</taxon>
        <taxon>Pezizomycotina</taxon>
        <taxon>Dothideomycetes</taxon>
        <taxon>Dothideomycetidae</taxon>
        <taxon>Cladosporiales</taxon>
        <taxon>Cladosporiaceae</taxon>
        <taxon>Cladosporium</taxon>
    </lineage>
</organism>
<evidence type="ECO:0000256" key="2">
    <source>
        <dbReference type="ARBA" id="ARBA00022502"/>
    </source>
</evidence>
<dbReference type="GeneID" id="96001584"/>
<evidence type="ECO:0000256" key="4">
    <source>
        <dbReference type="ARBA" id="ARBA00022729"/>
    </source>
</evidence>
<keyword evidence="2 7" id="KW-0337">GPI-anchor biosynthesis</keyword>
<gene>
    <name evidence="8" type="ORF">WHR41_00140</name>
</gene>
<dbReference type="EMBL" id="JAAQHG020000001">
    <property type="protein sequence ID" value="KAL1591133.1"/>
    <property type="molecule type" value="Genomic_DNA"/>
</dbReference>
<evidence type="ECO:0000256" key="5">
    <source>
        <dbReference type="ARBA" id="ARBA00022989"/>
    </source>
</evidence>
<keyword evidence="7" id="KW-0256">Endoplasmic reticulum</keyword>
<feature type="transmembrane region" description="Helical" evidence="7">
    <location>
        <begin position="103"/>
        <end position="124"/>
    </location>
</feature>
<name>A0AB34L228_9PEZI</name>
<feature type="signal peptide" evidence="7">
    <location>
        <begin position="1"/>
        <end position="28"/>
    </location>
</feature>
<dbReference type="Pfam" id="PF04080">
    <property type="entry name" value="Per1"/>
    <property type="match status" value="1"/>
</dbReference>
<keyword evidence="6 7" id="KW-0472">Membrane</keyword>
<feature type="transmembrane region" description="Helical" evidence="7">
    <location>
        <begin position="303"/>
        <end position="321"/>
    </location>
</feature>
<evidence type="ECO:0000256" key="7">
    <source>
        <dbReference type="RuleBase" id="RU365066"/>
    </source>
</evidence>
<comment type="similarity">
    <text evidence="7">Belongs to the PGAP3 family.</text>
</comment>
<accession>A0AB34L228</accession>
<dbReference type="GO" id="GO:0005789">
    <property type="term" value="C:endoplasmic reticulum membrane"/>
    <property type="evidence" value="ECO:0007669"/>
    <property type="project" value="UniProtKB-SubCell"/>
</dbReference>
<dbReference type="GO" id="GO:0006506">
    <property type="term" value="P:GPI anchor biosynthetic process"/>
    <property type="evidence" value="ECO:0007669"/>
    <property type="project" value="UniProtKB-KW"/>
</dbReference>
<feature type="transmembrane region" description="Helical" evidence="7">
    <location>
        <begin position="145"/>
        <end position="164"/>
    </location>
</feature>
<feature type="transmembrane region" description="Helical" evidence="7">
    <location>
        <begin position="176"/>
        <end position="195"/>
    </location>
</feature>
<protein>
    <recommendedName>
        <fullName evidence="7">Post-GPI attachment to proteins factor 3</fullName>
    </recommendedName>
</protein>
<comment type="function">
    <text evidence="7">Involved in the lipid remodeling steps of GPI-anchor maturation.</text>
</comment>
<evidence type="ECO:0000256" key="3">
    <source>
        <dbReference type="ARBA" id="ARBA00022692"/>
    </source>
</evidence>
<dbReference type="InterPro" id="IPR007217">
    <property type="entry name" value="Per1-like"/>
</dbReference>
<comment type="caution">
    <text evidence="8">The sequence shown here is derived from an EMBL/GenBank/DDBJ whole genome shotgun (WGS) entry which is preliminary data.</text>
</comment>
<keyword evidence="4 7" id="KW-0732">Signal</keyword>